<dbReference type="GO" id="GO:0016706">
    <property type="term" value="F:2-oxoglutarate-dependent dioxygenase activity"/>
    <property type="evidence" value="ECO:0007669"/>
    <property type="project" value="TreeGrafter"/>
</dbReference>
<dbReference type="GO" id="GO:0046872">
    <property type="term" value="F:metal ion binding"/>
    <property type="evidence" value="ECO:0007669"/>
    <property type="project" value="UniProtKB-KW"/>
</dbReference>
<gene>
    <name evidence="9" type="ORF">N7509_001832</name>
</gene>
<dbReference type="GO" id="GO:0005737">
    <property type="term" value="C:cytoplasm"/>
    <property type="evidence" value="ECO:0007669"/>
    <property type="project" value="TreeGrafter"/>
</dbReference>
<dbReference type="Gene3D" id="3.60.130.10">
    <property type="entry name" value="Clavaminate synthase-like"/>
    <property type="match status" value="1"/>
</dbReference>
<dbReference type="InterPro" id="IPR051323">
    <property type="entry name" value="AtsK-like"/>
</dbReference>
<keyword evidence="10" id="KW-1185">Reference proteome</keyword>
<evidence type="ECO:0000256" key="6">
    <source>
        <dbReference type="ARBA" id="ARBA00023004"/>
    </source>
</evidence>
<keyword evidence="3" id="KW-0479">Metal-binding</keyword>
<comment type="similarity">
    <text evidence="2">Belongs to the TfdA dioxygenase family.</text>
</comment>
<comment type="cofactor">
    <cofactor evidence="1">
        <name>Fe(2+)</name>
        <dbReference type="ChEBI" id="CHEBI:29033"/>
    </cofactor>
</comment>
<dbReference type="InterPro" id="IPR042098">
    <property type="entry name" value="TauD-like_sf"/>
</dbReference>
<dbReference type="FunFam" id="3.60.130.10:FF:000003">
    <property type="entry name" value="Alpha-ketoglutarate-dependent taurine dioxygenase"/>
    <property type="match status" value="1"/>
</dbReference>
<comment type="caution">
    <text evidence="9">The sequence shown here is derived from an EMBL/GenBank/DDBJ whole genome shotgun (WGS) entry which is preliminary data.</text>
</comment>
<organism evidence="9 10">
    <name type="scientific">Penicillium cosmopolitanum</name>
    <dbReference type="NCBI Taxonomy" id="1131564"/>
    <lineage>
        <taxon>Eukaryota</taxon>
        <taxon>Fungi</taxon>
        <taxon>Dikarya</taxon>
        <taxon>Ascomycota</taxon>
        <taxon>Pezizomycotina</taxon>
        <taxon>Eurotiomycetes</taxon>
        <taxon>Eurotiomycetidae</taxon>
        <taxon>Eurotiales</taxon>
        <taxon>Aspergillaceae</taxon>
        <taxon>Penicillium</taxon>
    </lineage>
</organism>
<keyword evidence="4 9" id="KW-0223">Dioxygenase</keyword>
<proteinExistence type="inferred from homology"/>
<feature type="region of interest" description="Disordered" evidence="7">
    <location>
        <begin position="1"/>
        <end position="33"/>
    </location>
</feature>
<sequence length="359" mass="40596">MSNTGAPLSLGPPVNRKPMTEVPESELNGTEDFPPAQFPNYLPIWEIPPNKHAPLEPFDHVEHGKDADPTFPDLLPQDSKLTHLTASIGAEISGVQLSQLNDKAKDQLALLAAQKKVLVFHDQDFAKIPISEAVDFAGYFGRLMHHPHSGYPAGHPEIHIVHRRAGNTISQDHFRSHTHSLAWHCDNTYERQPPGTTFLYALEVPEEGGDTIFVNTAAAYRRLSPAFQQRLHGLTALHTAHDQTAKALNSGGYVRREPITSIHPVVRTHPVTGEKCLFVNPQFTRYIVELKKEESDYLLKYLYDHLAYSQDMQCRVRWKAGDVVVWDNRLTNHSALMDWEDGRRRHIARITPEAEKPFE</sequence>
<dbReference type="GeneID" id="81365449"/>
<dbReference type="PANTHER" id="PTHR30468">
    <property type="entry name" value="ALPHA-KETOGLUTARATE-DEPENDENT SULFONATE DIOXYGENASE"/>
    <property type="match status" value="1"/>
</dbReference>
<protein>
    <submittedName>
        <fullName evidence="9">Alpha-ketoglutarate-dependent sulfonate dioxygenase</fullName>
    </submittedName>
</protein>
<name>A0A9W9W7W5_9EURO</name>
<evidence type="ECO:0000256" key="5">
    <source>
        <dbReference type="ARBA" id="ARBA00023002"/>
    </source>
</evidence>
<dbReference type="InterPro" id="IPR003819">
    <property type="entry name" value="TauD/TfdA-like"/>
</dbReference>
<reference evidence="9" key="2">
    <citation type="journal article" date="2023" name="IMA Fungus">
        <title>Comparative genomic study of the Penicillium genus elucidates a diverse pangenome and 15 lateral gene transfer events.</title>
        <authorList>
            <person name="Petersen C."/>
            <person name="Sorensen T."/>
            <person name="Nielsen M.R."/>
            <person name="Sondergaard T.E."/>
            <person name="Sorensen J.L."/>
            <person name="Fitzpatrick D.A."/>
            <person name="Frisvad J.C."/>
            <person name="Nielsen K.L."/>
        </authorList>
    </citation>
    <scope>NUCLEOTIDE SEQUENCE</scope>
    <source>
        <strain evidence="9">IBT 29677</strain>
    </source>
</reference>
<keyword evidence="6" id="KW-0408">Iron</keyword>
<evidence type="ECO:0000256" key="3">
    <source>
        <dbReference type="ARBA" id="ARBA00022723"/>
    </source>
</evidence>
<dbReference type="Pfam" id="PF02668">
    <property type="entry name" value="TauD"/>
    <property type="match status" value="1"/>
</dbReference>
<feature type="domain" description="TauD/TfdA-like" evidence="8">
    <location>
        <begin position="82"/>
        <end position="351"/>
    </location>
</feature>
<dbReference type="SUPFAM" id="SSF51197">
    <property type="entry name" value="Clavaminate synthase-like"/>
    <property type="match status" value="1"/>
</dbReference>
<evidence type="ECO:0000256" key="2">
    <source>
        <dbReference type="ARBA" id="ARBA00005896"/>
    </source>
</evidence>
<evidence type="ECO:0000256" key="4">
    <source>
        <dbReference type="ARBA" id="ARBA00022964"/>
    </source>
</evidence>
<evidence type="ECO:0000256" key="1">
    <source>
        <dbReference type="ARBA" id="ARBA00001954"/>
    </source>
</evidence>
<reference evidence="9" key="1">
    <citation type="submission" date="2022-12" db="EMBL/GenBank/DDBJ databases">
        <authorList>
            <person name="Petersen C."/>
        </authorList>
    </citation>
    <scope>NUCLEOTIDE SEQUENCE</scope>
    <source>
        <strain evidence="9">IBT 29677</strain>
    </source>
</reference>
<dbReference type="AlphaFoldDB" id="A0A9W9W7W5"/>
<dbReference type="RefSeq" id="XP_056492264.1">
    <property type="nucleotide sequence ID" value="XM_056626469.1"/>
</dbReference>
<dbReference type="Proteomes" id="UP001147747">
    <property type="component" value="Unassembled WGS sequence"/>
</dbReference>
<evidence type="ECO:0000256" key="7">
    <source>
        <dbReference type="SAM" id="MobiDB-lite"/>
    </source>
</evidence>
<evidence type="ECO:0000313" key="10">
    <source>
        <dbReference type="Proteomes" id="UP001147747"/>
    </source>
</evidence>
<keyword evidence="5" id="KW-0560">Oxidoreductase</keyword>
<evidence type="ECO:0000313" key="9">
    <source>
        <dbReference type="EMBL" id="KAJ5407949.1"/>
    </source>
</evidence>
<accession>A0A9W9W7W5</accession>
<dbReference type="OrthoDB" id="10257314at2759"/>
<dbReference type="EMBL" id="JAPZBU010000004">
    <property type="protein sequence ID" value="KAJ5407949.1"/>
    <property type="molecule type" value="Genomic_DNA"/>
</dbReference>
<dbReference type="PANTHER" id="PTHR30468:SF1">
    <property type="entry name" value="ALPHA-KETOGLUTARATE-DEPENDENT SULFONATE DIOXYGENASE"/>
    <property type="match status" value="1"/>
</dbReference>
<evidence type="ECO:0000259" key="8">
    <source>
        <dbReference type="Pfam" id="PF02668"/>
    </source>
</evidence>